<dbReference type="Gene3D" id="3.40.50.10420">
    <property type="entry name" value="NagB/RpiA/CoA transferase-like"/>
    <property type="match status" value="1"/>
</dbReference>
<feature type="binding site" evidence="4">
    <location>
        <position position="49"/>
    </location>
    <ligand>
        <name>substrate</name>
    </ligand>
</feature>
<evidence type="ECO:0000256" key="2">
    <source>
        <dbReference type="ARBA" id="ARBA00022741"/>
    </source>
</evidence>
<comment type="cofactor">
    <cofactor evidence="5">
        <name>Mg(2+)</name>
        <dbReference type="ChEBI" id="CHEBI:18420"/>
    </cofactor>
</comment>
<dbReference type="InterPro" id="IPR002698">
    <property type="entry name" value="FTHF_cligase"/>
</dbReference>
<dbReference type="InterPro" id="IPR024185">
    <property type="entry name" value="FTHF_cligase-like_sf"/>
</dbReference>
<evidence type="ECO:0000256" key="1">
    <source>
        <dbReference type="ARBA" id="ARBA00010638"/>
    </source>
</evidence>
<gene>
    <name evidence="6" type="ORF">C6Y45_00925</name>
</gene>
<dbReference type="GO" id="GO:0005524">
    <property type="term" value="F:ATP binding"/>
    <property type="evidence" value="ECO:0007669"/>
    <property type="project" value="UniProtKB-KW"/>
</dbReference>
<dbReference type="PIRSF" id="PIRSF006806">
    <property type="entry name" value="FTHF_cligase"/>
    <property type="match status" value="1"/>
</dbReference>
<evidence type="ECO:0000313" key="7">
    <source>
        <dbReference type="Proteomes" id="UP000240509"/>
    </source>
</evidence>
<dbReference type="OrthoDB" id="9801938at2"/>
<reference evidence="6 7" key="1">
    <citation type="submission" date="2018-03" db="EMBL/GenBank/DDBJ databases">
        <title>Alkalicoccus saliphilus sp. nov., isolated from a mineral pool.</title>
        <authorList>
            <person name="Zhao B."/>
        </authorList>
    </citation>
    <scope>NUCLEOTIDE SEQUENCE [LARGE SCALE GENOMIC DNA]</scope>
    <source>
        <strain evidence="6 7">6AG</strain>
    </source>
</reference>
<organism evidence="6 7">
    <name type="scientific">Alkalicoccus saliphilus</name>
    <dbReference type="NCBI Taxonomy" id="200989"/>
    <lineage>
        <taxon>Bacteria</taxon>
        <taxon>Bacillati</taxon>
        <taxon>Bacillota</taxon>
        <taxon>Bacilli</taxon>
        <taxon>Bacillales</taxon>
        <taxon>Bacillaceae</taxon>
        <taxon>Alkalicoccus</taxon>
    </lineage>
</organism>
<dbReference type="PANTHER" id="PTHR23407:SF1">
    <property type="entry name" value="5-FORMYLTETRAHYDROFOLATE CYCLO-LIGASE"/>
    <property type="match status" value="1"/>
</dbReference>
<protein>
    <recommendedName>
        <fullName evidence="5">5-formyltetrahydrofolate cyclo-ligase</fullName>
        <ecNumber evidence="5">6.3.3.2</ecNumber>
    </recommendedName>
</protein>
<dbReference type="NCBIfam" id="TIGR02727">
    <property type="entry name" value="MTHFS_bact"/>
    <property type="match status" value="1"/>
</dbReference>
<dbReference type="Pfam" id="PF01812">
    <property type="entry name" value="5-FTHF_cyc-lig"/>
    <property type="match status" value="1"/>
</dbReference>
<feature type="binding site" evidence="4">
    <location>
        <begin position="3"/>
        <end position="7"/>
    </location>
    <ligand>
        <name>ATP</name>
        <dbReference type="ChEBI" id="CHEBI:30616"/>
    </ligand>
</feature>
<keyword evidence="3 4" id="KW-0067">ATP-binding</keyword>
<dbReference type="SUPFAM" id="SSF100950">
    <property type="entry name" value="NagB/RpiA/CoA transferase-like"/>
    <property type="match status" value="1"/>
</dbReference>
<name>A0A2T4UAU1_9BACI</name>
<dbReference type="Proteomes" id="UP000240509">
    <property type="component" value="Unassembled WGS sequence"/>
</dbReference>
<dbReference type="GO" id="GO:0009396">
    <property type="term" value="P:folic acid-containing compound biosynthetic process"/>
    <property type="evidence" value="ECO:0007669"/>
    <property type="project" value="TreeGrafter"/>
</dbReference>
<dbReference type="GO" id="GO:0035999">
    <property type="term" value="P:tetrahydrofolate interconversion"/>
    <property type="evidence" value="ECO:0007669"/>
    <property type="project" value="TreeGrafter"/>
</dbReference>
<keyword evidence="6" id="KW-0436">Ligase</keyword>
<dbReference type="GO" id="GO:0046872">
    <property type="term" value="F:metal ion binding"/>
    <property type="evidence" value="ECO:0007669"/>
    <property type="project" value="UniProtKB-KW"/>
</dbReference>
<sequence>MDKRSIRITIKEKLQTLSKEERLSQESMLYSQLFEMPEWKKAEVAACTISVGNELNTYPIFIRAWKEGKKIAAPVVKGSKKELDFYIVNKMEDCREAGFGLIEPDPSKCEYVSPEHIDLVITPGLAFDKEGFRIGYGGGFFDRFLQGLPVSTVSLVFQEQLMENIPRESFDVPVNRLLIGKRAEE</sequence>
<comment type="similarity">
    <text evidence="1 5">Belongs to the 5-formyltetrahydrofolate cyclo-ligase family.</text>
</comment>
<dbReference type="GO" id="GO:0030272">
    <property type="term" value="F:5-formyltetrahydrofolate cyclo-ligase activity"/>
    <property type="evidence" value="ECO:0007669"/>
    <property type="project" value="UniProtKB-EC"/>
</dbReference>
<comment type="caution">
    <text evidence="6">The sequence shown here is derived from an EMBL/GenBank/DDBJ whole genome shotgun (WGS) entry which is preliminary data.</text>
</comment>
<dbReference type="RefSeq" id="WP_107583041.1">
    <property type="nucleotide sequence ID" value="NZ_PZJJ01000001.1"/>
</dbReference>
<evidence type="ECO:0000313" key="6">
    <source>
        <dbReference type="EMBL" id="PTL40503.1"/>
    </source>
</evidence>
<dbReference type="InterPro" id="IPR037171">
    <property type="entry name" value="NagB/RpiA_transferase-like"/>
</dbReference>
<comment type="catalytic activity">
    <reaction evidence="5">
        <text>(6S)-5-formyl-5,6,7,8-tetrahydrofolate + ATP = (6R)-5,10-methenyltetrahydrofolate + ADP + phosphate</text>
        <dbReference type="Rhea" id="RHEA:10488"/>
        <dbReference type="ChEBI" id="CHEBI:30616"/>
        <dbReference type="ChEBI" id="CHEBI:43474"/>
        <dbReference type="ChEBI" id="CHEBI:57455"/>
        <dbReference type="ChEBI" id="CHEBI:57457"/>
        <dbReference type="ChEBI" id="CHEBI:456216"/>
        <dbReference type="EC" id="6.3.3.2"/>
    </reaction>
</comment>
<keyword evidence="2 4" id="KW-0547">Nucleotide-binding</keyword>
<evidence type="ECO:0000256" key="5">
    <source>
        <dbReference type="RuleBase" id="RU361279"/>
    </source>
</evidence>
<keyword evidence="5" id="KW-0460">Magnesium</keyword>
<dbReference type="AlphaFoldDB" id="A0A2T4UAU1"/>
<evidence type="ECO:0000256" key="3">
    <source>
        <dbReference type="ARBA" id="ARBA00022840"/>
    </source>
</evidence>
<evidence type="ECO:0000256" key="4">
    <source>
        <dbReference type="PIRSR" id="PIRSR006806-1"/>
    </source>
</evidence>
<dbReference type="EC" id="6.3.3.2" evidence="5"/>
<feature type="binding site" evidence="4">
    <location>
        <position position="54"/>
    </location>
    <ligand>
        <name>substrate</name>
    </ligand>
</feature>
<accession>A0A2T4UAU1</accession>
<keyword evidence="5" id="KW-0479">Metal-binding</keyword>
<dbReference type="PANTHER" id="PTHR23407">
    <property type="entry name" value="ATPASE INHIBITOR/5-FORMYLTETRAHYDROFOLATE CYCLO-LIGASE"/>
    <property type="match status" value="1"/>
</dbReference>
<dbReference type="EMBL" id="PZJJ01000001">
    <property type="protein sequence ID" value="PTL40503.1"/>
    <property type="molecule type" value="Genomic_DNA"/>
</dbReference>
<keyword evidence="7" id="KW-1185">Reference proteome</keyword>
<proteinExistence type="inferred from homology"/>